<evidence type="ECO:0000313" key="2">
    <source>
        <dbReference type="Proteomes" id="UP000199548"/>
    </source>
</evidence>
<name>A0A1I3W0Q8_9BURK</name>
<dbReference type="AlphaFoldDB" id="A0A1I3W0Q8"/>
<protein>
    <recommendedName>
        <fullName evidence="3">DUF600 family protein</fullName>
    </recommendedName>
</protein>
<dbReference type="Proteomes" id="UP000199548">
    <property type="component" value="Unassembled WGS sequence"/>
</dbReference>
<dbReference type="RefSeq" id="WP_091020365.1">
    <property type="nucleotide sequence ID" value="NZ_CP041744.1"/>
</dbReference>
<dbReference type="OrthoDB" id="6065011at2"/>
<evidence type="ECO:0008006" key="3">
    <source>
        <dbReference type="Google" id="ProtNLM"/>
    </source>
</evidence>
<dbReference type="EMBL" id="FOQU01000015">
    <property type="protein sequence ID" value="SFK00783.1"/>
    <property type="molecule type" value="Genomic_DNA"/>
</dbReference>
<gene>
    <name evidence="1" type="ORF">SAMN05192543_11570</name>
</gene>
<evidence type="ECO:0000313" key="1">
    <source>
        <dbReference type="EMBL" id="SFK00783.1"/>
    </source>
</evidence>
<organism evidence="1 2">
    <name type="scientific">Paraburkholderia megapolitana</name>
    <dbReference type="NCBI Taxonomy" id="420953"/>
    <lineage>
        <taxon>Bacteria</taxon>
        <taxon>Pseudomonadati</taxon>
        <taxon>Pseudomonadota</taxon>
        <taxon>Betaproteobacteria</taxon>
        <taxon>Burkholderiales</taxon>
        <taxon>Burkholderiaceae</taxon>
        <taxon>Paraburkholderia</taxon>
    </lineage>
</organism>
<proteinExistence type="predicted"/>
<sequence length="134" mass="15013">MNDHATELVIALAKHVIGQMQITFSGWSEVYIRFDAPSDFQHGVRASYATTSGVQLISTTQHRDFIDGIMRIGTQLRDALSNNGRKFCVGLLRANSRFSYRMDYEWDDPTKWNITKLNGASGFPDGLDALAPLD</sequence>
<reference evidence="1 2" key="1">
    <citation type="submission" date="2016-10" db="EMBL/GenBank/DDBJ databases">
        <authorList>
            <person name="de Groot N.N."/>
        </authorList>
    </citation>
    <scope>NUCLEOTIDE SEQUENCE [LARGE SCALE GENOMIC DNA]</scope>
    <source>
        <strain evidence="1 2">LMG 23650</strain>
    </source>
</reference>
<keyword evidence="2" id="KW-1185">Reference proteome</keyword>
<accession>A0A1I3W0Q8</accession>